<evidence type="ECO:0000256" key="1">
    <source>
        <dbReference type="SAM" id="Phobius"/>
    </source>
</evidence>
<organism evidence="2 3">
    <name type="scientific">Elizabethkingia argenteiflava</name>
    <dbReference type="NCBI Taxonomy" id="2681556"/>
    <lineage>
        <taxon>Bacteria</taxon>
        <taxon>Pseudomonadati</taxon>
        <taxon>Bacteroidota</taxon>
        <taxon>Flavobacteriia</taxon>
        <taxon>Flavobacteriales</taxon>
        <taxon>Weeksellaceae</taxon>
        <taxon>Elizabethkingia</taxon>
    </lineage>
</organism>
<feature type="transmembrane region" description="Helical" evidence="1">
    <location>
        <begin position="326"/>
        <end position="344"/>
    </location>
</feature>
<protein>
    <recommendedName>
        <fullName evidence="4">EpsG family protein</fullName>
    </recommendedName>
</protein>
<feature type="transmembrane region" description="Helical" evidence="1">
    <location>
        <begin position="129"/>
        <end position="157"/>
    </location>
</feature>
<keyword evidence="1" id="KW-0472">Membrane</keyword>
<feature type="transmembrane region" description="Helical" evidence="1">
    <location>
        <begin position="32"/>
        <end position="50"/>
    </location>
</feature>
<dbReference type="Proteomes" id="UP000553459">
    <property type="component" value="Unassembled WGS sequence"/>
</dbReference>
<name>A0A845PSY4_9FLAO</name>
<evidence type="ECO:0008006" key="4">
    <source>
        <dbReference type="Google" id="ProtNLM"/>
    </source>
</evidence>
<feature type="transmembrane region" description="Helical" evidence="1">
    <location>
        <begin position="169"/>
        <end position="192"/>
    </location>
</feature>
<feature type="transmembrane region" description="Helical" evidence="1">
    <location>
        <begin position="98"/>
        <end position="117"/>
    </location>
</feature>
<proteinExistence type="predicted"/>
<dbReference type="InterPro" id="IPR049458">
    <property type="entry name" value="EpsG-like"/>
</dbReference>
<feature type="transmembrane region" description="Helical" evidence="1">
    <location>
        <begin position="241"/>
        <end position="262"/>
    </location>
</feature>
<sequence length="387" mass="47014">MIYLFFIIIGAFFSFCEYNGVFKNKKAHEIVGYYFLLILFICFAGIRYRVGGDTLAYIKYFDEMPTVDELASIDYLNSEYNPLWYVLNAIIKFIYNDFIFFQIVHAVIINTSIFYFFKKYSPNNKFTLVFFYFLFYYLYFNTEILRESLALSAFVLGYKYLLKKKWKQYYVLCIFCFLIHTSAIILFVLPFLQRKIKLIYLISIALFLALMGSINLVELIKSFNLPTQIILKSRSYLGREINIFGMLMQTVVVMPIIIVHLVRKKYKMREHIFEKNVLPFVYFGILSLFIGGFYRFLNYLYIINLVYFVDTLMLVSKQRFYFGPRVYMKFSMMFFFIYYGYFYMRDTSEYEPHTRFYNRYYPYHSIIDPKREVKRENAYYKMMNLNW</sequence>
<comment type="caution">
    <text evidence="2">The sequence shown here is derived from an EMBL/GenBank/DDBJ whole genome shotgun (WGS) entry which is preliminary data.</text>
</comment>
<accession>A0A845PSY4</accession>
<evidence type="ECO:0000313" key="2">
    <source>
        <dbReference type="EMBL" id="NAW51359.1"/>
    </source>
</evidence>
<keyword evidence="3" id="KW-1185">Reference proteome</keyword>
<gene>
    <name evidence="2" type="ORF">GNY06_08180</name>
</gene>
<dbReference type="AlphaFoldDB" id="A0A845PSY4"/>
<dbReference type="EMBL" id="JAAABJ010000519">
    <property type="protein sequence ID" value="NAW51359.1"/>
    <property type="molecule type" value="Genomic_DNA"/>
</dbReference>
<keyword evidence="1" id="KW-0812">Transmembrane</keyword>
<keyword evidence="1" id="KW-1133">Transmembrane helix</keyword>
<feature type="transmembrane region" description="Helical" evidence="1">
    <location>
        <begin position="282"/>
        <end position="306"/>
    </location>
</feature>
<dbReference type="RefSeq" id="WP_166519637.1">
    <property type="nucleotide sequence ID" value="NZ_JAAABJ010000519.1"/>
</dbReference>
<reference evidence="2 3" key="1">
    <citation type="submission" date="2019-11" db="EMBL/GenBank/DDBJ databases">
        <title>Characterization of Elizabethkingia argenteiflava sp. nov., isolated from inner surface of Soybean Pods.</title>
        <authorList>
            <person name="Mo S."/>
        </authorList>
    </citation>
    <scope>NUCLEOTIDE SEQUENCE [LARGE SCALE GENOMIC DNA]</scope>
    <source>
        <strain evidence="2 3">YB22</strain>
    </source>
</reference>
<dbReference type="Pfam" id="PF14897">
    <property type="entry name" value="EpsG"/>
    <property type="match status" value="1"/>
</dbReference>
<evidence type="ECO:0000313" key="3">
    <source>
        <dbReference type="Proteomes" id="UP000553459"/>
    </source>
</evidence>
<feature type="transmembrane region" description="Helical" evidence="1">
    <location>
        <begin position="198"/>
        <end position="220"/>
    </location>
</feature>